<gene>
    <name evidence="1" type="ORF">Rhal01_03838</name>
</gene>
<evidence type="ECO:0000313" key="1">
    <source>
        <dbReference type="EMBL" id="GAA5497642.1"/>
    </source>
</evidence>
<organism evidence="1 2">
    <name type="scientific">Rubritalea halochordaticola</name>
    <dbReference type="NCBI Taxonomy" id="714537"/>
    <lineage>
        <taxon>Bacteria</taxon>
        <taxon>Pseudomonadati</taxon>
        <taxon>Verrucomicrobiota</taxon>
        <taxon>Verrucomicrobiia</taxon>
        <taxon>Verrucomicrobiales</taxon>
        <taxon>Rubritaleaceae</taxon>
        <taxon>Rubritalea</taxon>
    </lineage>
</organism>
<reference evidence="1 2" key="1">
    <citation type="submission" date="2024-02" db="EMBL/GenBank/DDBJ databases">
        <title>Rubritalea halochordaticola NBRC 107102.</title>
        <authorList>
            <person name="Ichikawa N."/>
            <person name="Katano-Makiyama Y."/>
            <person name="Hidaka K."/>
        </authorList>
    </citation>
    <scope>NUCLEOTIDE SEQUENCE [LARGE SCALE GENOMIC DNA]</scope>
    <source>
        <strain evidence="1 2">NBRC 107102</strain>
    </source>
</reference>
<accession>A0ABP9V8F4</accession>
<keyword evidence="2" id="KW-1185">Reference proteome</keyword>
<dbReference type="RefSeq" id="WP_346190115.1">
    <property type="nucleotide sequence ID" value="NZ_BAABRL010000021.1"/>
</dbReference>
<comment type="caution">
    <text evidence="1">The sequence shown here is derived from an EMBL/GenBank/DDBJ whole genome shotgun (WGS) entry which is preliminary data.</text>
</comment>
<proteinExistence type="predicted"/>
<dbReference type="Proteomes" id="UP001424741">
    <property type="component" value="Unassembled WGS sequence"/>
</dbReference>
<evidence type="ECO:0008006" key="3">
    <source>
        <dbReference type="Google" id="ProtNLM"/>
    </source>
</evidence>
<name>A0ABP9V8F4_9BACT</name>
<evidence type="ECO:0000313" key="2">
    <source>
        <dbReference type="Proteomes" id="UP001424741"/>
    </source>
</evidence>
<sequence length="79" mass="8926">MKTILLLSKTCGTAALPILFVSCMSHQHAMEVDGVGFGSEREYRKTMKKLSKEERVEVKQEDVSPAVWAMIEEGKKINR</sequence>
<dbReference type="PROSITE" id="PS51257">
    <property type="entry name" value="PROKAR_LIPOPROTEIN"/>
    <property type="match status" value="1"/>
</dbReference>
<protein>
    <recommendedName>
        <fullName evidence="3">Lipoprotein</fullName>
    </recommendedName>
</protein>
<dbReference type="EMBL" id="BAABRL010000021">
    <property type="protein sequence ID" value="GAA5497642.1"/>
    <property type="molecule type" value="Genomic_DNA"/>
</dbReference>